<accession>A0ABV8BNJ0</accession>
<dbReference type="InterPro" id="IPR013216">
    <property type="entry name" value="Methyltransf_11"/>
</dbReference>
<evidence type="ECO:0000256" key="1">
    <source>
        <dbReference type="ARBA" id="ARBA00008361"/>
    </source>
</evidence>
<dbReference type="Proteomes" id="UP001595690">
    <property type="component" value="Unassembled WGS sequence"/>
</dbReference>
<sequence>MTAQLKHGEYTGIAENYSKYRTGYAPGVRAAVMGLLAAPPAELDVVEVGAGTGIWTRMLAQLGFRSYTAVEPNEDMRTTGIRDSAGYDVNWLAGSGENIPVGDASADLATMASSFHWVDFDQGTAEFCRILRPGGWFVALWNTRLIEANPLVAETEAELKRLQPDLKKAAFGKSSFTETLTERLWEHEGFDDLVTLEGRHVETQSVERYMGAWRAVNDVRASLGEEKFAEFLRRTEERLSGVDELEITYLTRAWAARRRCDM</sequence>
<keyword evidence="6" id="KW-1185">Reference proteome</keyword>
<dbReference type="SUPFAM" id="SSF53335">
    <property type="entry name" value="S-adenosyl-L-methionine-dependent methyltransferases"/>
    <property type="match status" value="1"/>
</dbReference>
<dbReference type="PANTHER" id="PTHR44942">
    <property type="entry name" value="METHYLTRANSF_11 DOMAIN-CONTAINING PROTEIN"/>
    <property type="match status" value="1"/>
</dbReference>
<comment type="similarity">
    <text evidence="1">Belongs to the methyltransferase superfamily.</text>
</comment>
<keyword evidence="2 5" id="KW-0489">Methyltransferase</keyword>
<organism evidence="5 6">
    <name type="scientific">Lentzea rhizosphaerae</name>
    <dbReference type="NCBI Taxonomy" id="2041025"/>
    <lineage>
        <taxon>Bacteria</taxon>
        <taxon>Bacillati</taxon>
        <taxon>Actinomycetota</taxon>
        <taxon>Actinomycetes</taxon>
        <taxon>Pseudonocardiales</taxon>
        <taxon>Pseudonocardiaceae</taxon>
        <taxon>Lentzea</taxon>
    </lineage>
</organism>
<proteinExistence type="inferred from homology"/>
<dbReference type="GO" id="GO:0032259">
    <property type="term" value="P:methylation"/>
    <property type="evidence" value="ECO:0007669"/>
    <property type="project" value="UniProtKB-KW"/>
</dbReference>
<dbReference type="GO" id="GO:0008168">
    <property type="term" value="F:methyltransferase activity"/>
    <property type="evidence" value="ECO:0007669"/>
    <property type="project" value="UniProtKB-KW"/>
</dbReference>
<evidence type="ECO:0000256" key="2">
    <source>
        <dbReference type="ARBA" id="ARBA00022603"/>
    </source>
</evidence>
<evidence type="ECO:0000259" key="4">
    <source>
        <dbReference type="Pfam" id="PF08241"/>
    </source>
</evidence>
<dbReference type="EMBL" id="JBHRZI010000005">
    <property type="protein sequence ID" value="MFC3890712.1"/>
    <property type="molecule type" value="Genomic_DNA"/>
</dbReference>
<dbReference type="Pfam" id="PF08241">
    <property type="entry name" value="Methyltransf_11"/>
    <property type="match status" value="1"/>
</dbReference>
<gene>
    <name evidence="5" type="ORF">ACFOWZ_04450</name>
</gene>
<dbReference type="EC" id="2.1.1.-" evidence="5"/>
<keyword evidence="3 5" id="KW-0808">Transferase</keyword>
<evidence type="ECO:0000256" key="3">
    <source>
        <dbReference type="ARBA" id="ARBA00022679"/>
    </source>
</evidence>
<dbReference type="CDD" id="cd02440">
    <property type="entry name" value="AdoMet_MTases"/>
    <property type="match status" value="1"/>
</dbReference>
<dbReference type="InterPro" id="IPR029063">
    <property type="entry name" value="SAM-dependent_MTases_sf"/>
</dbReference>
<dbReference type="Gene3D" id="3.40.50.150">
    <property type="entry name" value="Vaccinia Virus protein VP39"/>
    <property type="match status" value="1"/>
</dbReference>
<protein>
    <submittedName>
        <fullName evidence="5">Class I SAM-dependent methyltransferase</fullName>
        <ecNumber evidence="5">2.1.1.-</ecNumber>
    </submittedName>
</protein>
<evidence type="ECO:0000313" key="5">
    <source>
        <dbReference type="EMBL" id="MFC3890712.1"/>
    </source>
</evidence>
<name>A0ABV8BNJ0_9PSEU</name>
<dbReference type="PANTHER" id="PTHR44942:SF4">
    <property type="entry name" value="METHYLTRANSFERASE TYPE 11 DOMAIN-CONTAINING PROTEIN"/>
    <property type="match status" value="1"/>
</dbReference>
<reference evidence="6" key="1">
    <citation type="journal article" date="2019" name="Int. J. Syst. Evol. Microbiol.">
        <title>The Global Catalogue of Microorganisms (GCM) 10K type strain sequencing project: providing services to taxonomists for standard genome sequencing and annotation.</title>
        <authorList>
            <consortium name="The Broad Institute Genomics Platform"/>
            <consortium name="The Broad Institute Genome Sequencing Center for Infectious Disease"/>
            <person name="Wu L."/>
            <person name="Ma J."/>
        </authorList>
    </citation>
    <scope>NUCLEOTIDE SEQUENCE [LARGE SCALE GENOMIC DNA]</scope>
    <source>
        <strain evidence="6">CGMCC 4.7405</strain>
    </source>
</reference>
<comment type="caution">
    <text evidence="5">The sequence shown here is derived from an EMBL/GenBank/DDBJ whole genome shotgun (WGS) entry which is preliminary data.</text>
</comment>
<dbReference type="InterPro" id="IPR051052">
    <property type="entry name" value="Diverse_substrate_MTase"/>
</dbReference>
<dbReference type="RefSeq" id="WP_382369057.1">
    <property type="nucleotide sequence ID" value="NZ_JBHRZI010000005.1"/>
</dbReference>
<evidence type="ECO:0000313" key="6">
    <source>
        <dbReference type="Proteomes" id="UP001595690"/>
    </source>
</evidence>
<feature type="domain" description="Methyltransferase type 11" evidence="4">
    <location>
        <begin position="46"/>
        <end position="138"/>
    </location>
</feature>